<dbReference type="Proteomes" id="UP000243739">
    <property type="component" value="Unassembled WGS sequence"/>
</dbReference>
<name>A0A1D2YTZ4_9BACI</name>
<evidence type="ECO:0000313" key="1">
    <source>
        <dbReference type="EMBL" id="OEF99157.1"/>
    </source>
</evidence>
<sequence>MEDIRVSFTIKHESQVIKLSNIEKIKDHPIFDVLEKNLLILEKKMYSEAATTILNDQLKNDSVNKIKVIFK</sequence>
<dbReference type="RefSeq" id="WP_069656974.1">
    <property type="nucleotide sequence ID" value="NZ_MIJF01000032.1"/>
</dbReference>
<gene>
    <name evidence="1" type="ORF">BHF71_10000</name>
</gene>
<protein>
    <submittedName>
        <fullName evidence="1">Uncharacterized protein</fullName>
    </submittedName>
</protein>
<organism evidence="1 2">
    <name type="scientific">Vulcanibacillus modesticaldus</name>
    <dbReference type="NCBI Taxonomy" id="337097"/>
    <lineage>
        <taxon>Bacteria</taxon>
        <taxon>Bacillati</taxon>
        <taxon>Bacillota</taxon>
        <taxon>Bacilli</taxon>
        <taxon>Bacillales</taxon>
        <taxon>Bacillaceae</taxon>
        <taxon>Vulcanibacillus</taxon>
    </lineage>
</organism>
<evidence type="ECO:0000313" key="2">
    <source>
        <dbReference type="Proteomes" id="UP000243739"/>
    </source>
</evidence>
<dbReference type="AlphaFoldDB" id="A0A1D2YTZ4"/>
<proteinExistence type="predicted"/>
<dbReference type="EMBL" id="MIJF01000032">
    <property type="protein sequence ID" value="OEF99157.1"/>
    <property type="molecule type" value="Genomic_DNA"/>
</dbReference>
<reference evidence="1 2" key="1">
    <citation type="submission" date="2016-09" db="EMBL/GenBank/DDBJ databases">
        <title>Draft genome sequence for the type strain of Vulcanibacillus modesticaldus BR, a strictly anaerobic, moderately thermophilic, and nitrate-reducing bacterium from deep sea-hydrothermal vents of the Mid-Atlantic Ridge.</title>
        <authorList>
            <person name="Abin C.A."/>
            <person name="Hollibaugh J.T."/>
        </authorList>
    </citation>
    <scope>NUCLEOTIDE SEQUENCE [LARGE SCALE GENOMIC DNA]</scope>
    <source>
        <strain evidence="1 2">BR</strain>
    </source>
</reference>
<accession>A0A1D2YTZ4</accession>
<dbReference type="OrthoDB" id="2971495at2"/>
<comment type="caution">
    <text evidence="1">The sequence shown here is derived from an EMBL/GenBank/DDBJ whole genome shotgun (WGS) entry which is preliminary data.</text>
</comment>
<keyword evidence="2" id="KW-1185">Reference proteome</keyword>